<keyword evidence="2" id="KW-0812">Transmembrane</keyword>
<gene>
    <name evidence="3" type="ORF">B5807_03624</name>
</gene>
<proteinExistence type="predicted"/>
<organism evidence="3 4">
    <name type="scientific">Epicoccum nigrum</name>
    <name type="common">Soil fungus</name>
    <name type="synonym">Epicoccum purpurascens</name>
    <dbReference type="NCBI Taxonomy" id="105696"/>
    <lineage>
        <taxon>Eukaryota</taxon>
        <taxon>Fungi</taxon>
        <taxon>Dikarya</taxon>
        <taxon>Ascomycota</taxon>
        <taxon>Pezizomycotina</taxon>
        <taxon>Dothideomycetes</taxon>
        <taxon>Pleosporomycetidae</taxon>
        <taxon>Pleosporales</taxon>
        <taxon>Pleosporineae</taxon>
        <taxon>Didymellaceae</taxon>
        <taxon>Epicoccum</taxon>
    </lineage>
</organism>
<evidence type="ECO:0000313" key="4">
    <source>
        <dbReference type="Proteomes" id="UP000193240"/>
    </source>
</evidence>
<evidence type="ECO:0000256" key="2">
    <source>
        <dbReference type="SAM" id="Phobius"/>
    </source>
</evidence>
<dbReference type="AlphaFoldDB" id="A0A1Y2M677"/>
<evidence type="ECO:0000256" key="1">
    <source>
        <dbReference type="SAM" id="MobiDB-lite"/>
    </source>
</evidence>
<feature type="compositionally biased region" description="Polar residues" evidence="1">
    <location>
        <begin position="1"/>
        <end position="25"/>
    </location>
</feature>
<dbReference type="EMBL" id="KZ107840">
    <property type="protein sequence ID" value="OSS51482.1"/>
    <property type="molecule type" value="Genomic_DNA"/>
</dbReference>
<name>A0A1Y2M677_EPING</name>
<protein>
    <submittedName>
        <fullName evidence="3">Uncharacterized protein</fullName>
    </submittedName>
</protein>
<accession>A0A1Y2M677</accession>
<dbReference type="InParanoid" id="A0A1Y2M677"/>
<sequence length="159" mass="17473">MSSKEAPSYNPTSFSNPTPSANQGEDSNPNSPPAPSLTPSLPDTRLPRPPLLSPMPDWEDVESNIDENNGGRYYTEFSPLLKRMQRSFRGSLQSEYGTVDTESSVGFTDEEYETDDETAPGWTRLSLDTSGWDTKSATLVILIFLVLIVSGIAVLVRIL</sequence>
<keyword evidence="2" id="KW-1133">Transmembrane helix</keyword>
<feature type="region of interest" description="Disordered" evidence="1">
    <location>
        <begin position="1"/>
        <end position="71"/>
    </location>
</feature>
<reference evidence="3 4" key="1">
    <citation type="journal article" date="2017" name="Genome Announc.">
        <title>Genome sequence of the saprophytic ascomycete Epicoccum nigrum ICMP 19927 strain isolated from New Zealand.</title>
        <authorList>
            <person name="Fokin M."/>
            <person name="Fleetwood D."/>
            <person name="Weir B.S."/>
            <person name="Villas-Boas S.G."/>
        </authorList>
    </citation>
    <scope>NUCLEOTIDE SEQUENCE [LARGE SCALE GENOMIC DNA]</scope>
    <source>
        <strain evidence="3 4">ICMP 19927</strain>
    </source>
</reference>
<evidence type="ECO:0000313" key="3">
    <source>
        <dbReference type="EMBL" id="OSS51482.1"/>
    </source>
</evidence>
<keyword evidence="2" id="KW-0472">Membrane</keyword>
<dbReference type="Proteomes" id="UP000193240">
    <property type="component" value="Unassembled WGS sequence"/>
</dbReference>
<feature type="transmembrane region" description="Helical" evidence="2">
    <location>
        <begin position="136"/>
        <end position="156"/>
    </location>
</feature>
<keyword evidence="4" id="KW-1185">Reference proteome</keyword>